<evidence type="ECO:0000256" key="1">
    <source>
        <dbReference type="SAM" id="Coils"/>
    </source>
</evidence>
<evidence type="ECO:0000256" key="2">
    <source>
        <dbReference type="SAM" id="Phobius"/>
    </source>
</evidence>
<reference evidence="3 4" key="1">
    <citation type="submission" date="2020-01" db="EMBL/GenBank/DDBJ databases">
        <title>Glutamicibacter soli M275.</title>
        <authorList>
            <person name="Meng X."/>
        </authorList>
    </citation>
    <scope>NUCLEOTIDE SEQUENCE [LARGE SCALE GENOMIC DNA]</scope>
    <source>
        <strain evidence="3 4">M275</strain>
    </source>
</reference>
<sequence length="696" mass="77212">MTEGDYFLGAVQNVLQNGSSATEADLLGAAACQALRHDVMDTATVCSAIERIWPDSRPTIERVEAALNVSRELGLVSRDEATDHWQLTANGLADIQQHDGWVRRLRERTAAEIRVRARQGLGIEPDANEAELWLDALFTALIPAIATSLSTHLGSARSLIEGKALPKILDPQPALDSLSTASPRLEIVEFLQSLVVSALDPLDPFGREMVTHIATGAVLHSYVAGSSGAQLSSMLGKPEDQRAIIDTPILLELIGPRNEQSDAESTICRAIKDGWDVIVAEHSIEEFNELIEREIPNLRNVYIEASKRNTRLDFYASLVDDQFHGMIILALQEGTYRSLEDVETEAKSLRRRLTALGVKVRAHGNEISPDRKEICLKALNEHLKQGVRQRSTRVVARDADTLTMAWRRRRREQSAHWPGAWVITTDRAMNPAYNSVSNDRVSITLTLAQWTTILSISAEPEELTGLASLAAGQFVDEAIWDLPARFPREFAIQLATSLSPEQGGSKLDVYHAQRLHELPEMLDEIANNSTPASLAAEVMASRARRLNALNDSDRAYREEQIAAAYIDTTDAQSRELNAQRELEKLAKEKQKLVDELERERRSSREALDASRDQKIKFKRIIWSIFILLFTFASLVFSFIFGGALPIFISSVATVAVLASTIRWCKNLGESLSRIGWSMVVDFVGIASAVQSFFSST</sequence>
<protein>
    <submittedName>
        <fullName evidence="3">Uncharacterized protein</fullName>
    </submittedName>
</protein>
<keyword evidence="2" id="KW-1133">Transmembrane helix</keyword>
<keyword evidence="2" id="KW-0472">Membrane</keyword>
<dbReference type="RefSeq" id="WP_161449085.1">
    <property type="nucleotide sequence ID" value="NZ_WYDN01000007.1"/>
</dbReference>
<organism evidence="3 4">
    <name type="scientific">Glutamicibacter soli</name>
    <dbReference type="NCBI Taxonomy" id="453836"/>
    <lineage>
        <taxon>Bacteria</taxon>
        <taxon>Bacillati</taxon>
        <taxon>Actinomycetota</taxon>
        <taxon>Actinomycetes</taxon>
        <taxon>Micrococcales</taxon>
        <taxon>Micrococcaceae</taxon>
        <taxon>Glutamicibacter</taxon>
    </lineage>
</organism>
<comment type="caution">
    <text evidence="3">The sequence shown here is derived from an EMBL/GenBank/DDBJ whole genome shotgun (WGS) entry which is preliminary data.</text>
</comment>
<accession>A0A6L9G3J0</accession>
<dbReference type="EMBL" id="WYDN01000007">
    <property type="protein sequence ID" value="NAZ16341.1"/>
    <property type="molecule type" value="Genomic_DNA"/>
</dbReference>
<gene>
    <name evidence="3" type="ORF">GT020_09725</name>
</gene>
<feature type="transmembrane region" description="Helical" evidence="2">
    <location>
        <begin position="676"/>
        <end position="693"/>
    </location>
</feature>
<proteinExistence type="predicted"/>
<keyword evidence="2" id="KW-0812">Transmembrane</keyword>
<keyword evidence="1" id="KW-0175">Coiled coil</keyword>
<feature type="coiled-coil region" evidence="1">
    <location>
        <begin position="575"/>
        <end position="613"/>
    </location>
</feature>
<name>A0A6L9G3J0_9MICC</name>
<dbReference type="AlphaFoldDB" id="A0A6L9G3J0"/>
<evidence type="ECO:0000313" key="3">
    <source>
        <dbReference type="EMBL" id="NAZ16341.1"/>
    </source>
</evidence>
<dbReference type="Proteomes" id="UP000477543">
    <property type="component" value="Unassembled WGS sequence"/>
</dbReference>
<evidence type="ECO:0000313" key="4">
    <source>
        <dbReference type="Proteomes" id="UP000477543"/>
    </source>
</evidence>
<feature type="transmembrane region" description="Helical" evidence="2">
    <location>
        <begin position="620"/>
        <end position="640"/>
    </location>
</feature>